<feature type="domain" description="Rod shape-determining protein MreC beta-barrel core" evidence="8">
    <location>
        <begin position="134"/>
        <end position="279"/>
    </location>
</feature>
<gene>
    <name evidence="9" type="ORF">ERS852381_00025</name>
</gene>
<evidence type="ECO:0000256" key="7">
    <source>
        <dbReference type="SAM" id="MobiDB-lite"/>
    </source>
</evidence>
<protein>
    <recommendedName>
        <fullName evidence="2 5">Cell shape-determining protein MreC</fullName>
    </recommendedName>
    <alternativeName>
        <fullName evidence="4 5">Cell shape protein MreC</fullName>
    </alternativeName>
</protein>
<keyword evidence="3 5" id="KW-0133">Cell shape</keyword>
<sequence>MARSSGFSTNLNTKRQSTGMRPLIVFSLISVLLLTFYIREGEAGPIHAVRSGVTTITSPVRFVGSAVAAPFNAIGNVFSNLTASQDTLDELKKQNEELTSKVAELSEAQKTAERLEGLVGLQSTYNLKSTAARIVGASGDAWTSTVTIDKGSADGLTINMPVTSSAGVIGQIIEVSAKTSTVRLIGDENSGVSAMVQDTRAQGMLQGQADGTLRLEYVSVDSDVKVGDIIVTSGIGGVFPKGLPLGTVSSVEKSANDVYYTIVVRAQTTAENNEEVLVITSLTDEQSASDEDVSTANSTPQGTSRDAATKTKDESSDDSSDTSETTDSGSSE</sequence>
<evidence type="ECO:0000313" key="10">
    <source>
        <dbReference type="Proteomes" id="UP000095468"/>
    </source>
</evidence>
<dbReference type="InterPro" id="IPR042175">
    <property type="entry name" value="Cell/Rod_MreC_2"/>
</dbReference>
<dbReference type="PaxDb" id="74426-ERS852399_00660"/>
<dbReference type="Proteomes" id="UP000095468">
    <property type="component" value="Unassembled WGS sequence"/>
</dbReference>
<comment type="function">
    <text evidence="5">Involved in formation and maintenance of cell shape.</text>
</comment>
<dbReference type="AlphaFoldDB" id="A0A173XPJ1"/>
<evidence type="ECO:0000256" key="6">
    <source>
        <dbReference type="SAM" id="Coils"/>
    </source>
</evidence>
<dbReference type="STRING" id="74426.ERS852399_00660"/>
<dbReference type="GO" id="GO:0005886">
    <property type="term" value="C:plasma membrane"/>
    <property type="evidence" value="ECO:0007669"/>
    <property type="project" value="TreeGrafter"/>
</dbReference>
<dbReference type="InterPro" id="IPR007221">
    <property type="entry name" value="MreC"/>
</dbReference>
<evidence type="ECO:0000313" key="9">
    <source>
        <dbReference type="EMBL" id="CUN34680.1"/>
    </source>
</evidence>
<evidence type="ECO:0000256" key="2">
    <source>
        <dbReference type="ARBA" id="ARBA00013855"/>
    </source>
</evidence>
<evidence type="ECO:0000256" key="4">
    <source>
        <dbReference type="ARBA" id="ARBA00032089"/>
    </source>
</evidence>
<feature type="compositionally biased region" description="Low complexity" evidence="7">
    <location>
        <begin position="322"/>
        <end position="332"/>
    </location>
</feature>
<evidence type="ECO:0000256" key="1">
    <source>
        <dbReference type="ARBA" id="ARBA00009369"/>
    </source>
</evidence>
<feature type="region of interest" description="Disordered" evidence="7">
    <location>
        <begin position="283"/>
        <end position="332"/>
    </location>
</feature>
<dbReference type="PIRSF" id="PIRSF038471">
    <property type="entry name" value="MreC"/>
    <property type="match status" value="1"/>
</dbReference>
<keyword evidence="6" id="KW-0175">Coiled coil</keyword>
<dbReference type="Gene3D" id="2.40.10.340">
    <property type="entry name" value="Rod shape-determining protein MreC, domain 1"/>
    <property type="match status" value="1"/>
</dbReference>
<name>A0A173XPJ1_9ACTN</name>
<dbReference type="InterPro" id="IPR055342">
    <property type="entry name" value="MreC_beta-barrel_core"/>
</dbReference>
<reference evidence="9 10" key="1">
    <citation type="submission" date="2015-09" db="EMBL/GenBank/DDBJ databases">
        <authorList>
            <consortium name="Pathogen Informatics"/>
        </authorList>
    </citation>
    <scope>NUCLEOTIDE SEQUENCE [LARGE SCALE GENOMIC DNA]</scope>
    <source>
        <strain evidence="9 10">2789STDY5608823</strain>
    </source>
</reference>
<comment type="similarity">
    <text evidence="1 5">Belongs to the MreC family.</text>
</comment>
<dbReference type="InterPro" id="IPR042177">
    <property type="entry name" value="Cell/Rod_1"/>
</dbReference>
<feature type="coiled-coil region" evidence="6">
    <location>
        <begin position="81"/>
        <end position="115"/>
    </location>
</feature>
<dbReference type="EMBL" id="CYYP01000001">
    <property type="protein sequence ID" value="CUN34680.1"/>
    <property type="molecule type" value="Genomic_DNA"/>
</dbReference>
<dbReference type="Gene3D" id="2.40.10.350">
    <property type="entry name" value="Rod shape-determining protein MreC, domain 2"/>
    <property type="match status" value="1"/>
</dbReference>
<dbReference type="PANTHER" id="PTHR34138">
    <property type="entry name" value="CELL SHAPE-DETERMINING PROTEIN MREC"/>
    <property type="match status" value="1"/>
</dbReference>
<organism evidence="9 10">
    <name type="scientific">Collinsella aerofaciens</name>
    <dbReference type="NCBI Taxonomy" id="74426"/>
    <lineage>
        <taxon>Bacteria</taxon>
        <taxon>Bacillati</taxon>
        <taxon>Actinomycetota</taxon>
        <taxon>Coriobacteriia</taxon>
        <taxon>Coriobacteriales</taxon>
        <taxon>Coriobacteriaceae</taxon>
        <taxon>Collinsella</taxon>
    </lineage>
</organism>
<evidence type="ECO:0000256" key="5">
    <source>
        <dbReference type="PIRNR" id="PIRNR038471"/>
    </source>
</evidence>
<dbReference type="GO" id="GO:0008360">
    <property type="term" value="P:regulation of cell shape"/>
    <property type="evidence" value="ECO:0007669"/>
    <property type="project" value="UniProtKB-KW"/>
</dbReference>
<dbReference type="NCBIfam" id="TIGR00219">
    <property type="entry name" value="mreC"/>
    <property type="match status" value="1"/>
</dbReference>
<evidence type="ECO:0000259" key="8">
    <source>
        <dbReference type="Pfam" id="PF04085"/>
    </source>
</evidence>
<dbReference type="PANTHER" id="PTHR34138:SF1">
    <property type="entry name" value="CELL SHAPE-DETERMINING PROTEIN MREC"/>
    <property type="match status" value="1"/>
</dbReference>
<accession>A0A173XPJ1</accession>
<feature type="compositionally biased region" description="Polar residues" evidence="7">
    <location>
        <begin position="294"/>
        <end position="306"/>
    </location>
</feature>
<proteinExistence type="inferred from homology"/>
<evidence type="ECO:0000256" key="3">
    <source>
        <dbReference type="ARBA" id="ARBA00022960"/>
    </source>
</evidence>
<dbReference type="Pfam" id="PF04085">
    <property type="entry name" value="MreC"/>
    <property type="match status" value="1"/>
</dbReference>